<dbReference type="RefSeq" id="WP_110815788.1">
    <property type="nucleotide sequence ID" value="NZ_QJTE01000015.1"/>
</dbReference>
<dbReference type="GO" id="GO:0005886">
    <property type="term" value="C:plasma membrane"/>
    <property type="evidence" value="ECO:0007669"/>
    <property type="project" value="UniProtKB-SubCell"/>
</dbReference>
<keyword evidence="3" id="KW-1003">Cell membrane</keyword>
<feature type="transmembrane region" description="Helical" evidence="7">
    <location>
        <begin position="413"/>
        <end position="439"/>
    </location>
</feature>
<evidence type="ECO:0000259" key="8">
    <source>
        <dbReference type="PROSITE" id="PS50850"/>
    </source>
</evidence>
<keyword evidence="2" id="KW-0813">Transport</keyword>
<feature type="transmembrane region" description="Helical" evidence="7">
    <location>
        <begin position="320"/>
        <end position="339"/>
    </location>
</feature>
<feature type="domain" description="Major facilitator superfamily (MFS) profile" evidence="8">
    <location>
        <begin position="28"/>
        <end position="486"/>
    </location>
</feature>
<feature type="transmembrane region" description="Helical" evidence="7">
    <location>
        <begin position="351"/>
        <end position="371"/>
    </location>
</feature>
<dbReference type="Gene3D" id="1.20.1250.20">
    <property type="entry name" value="MFS general substrate transporter like domains"/>
    <property type="match status" value="1"/>
</dbReference>
<evidence type="ECO:0000256" key="1">
    <source>
        <dbReference type="ARBA" id="ARBA00004651"/>
    </source>
</evidence>
<protein>
    <submittedName>
        <fullName evidence="9">EmrB/QacA subfamily drug resistance transporter</fullName>
    </submittedName>
</protein>
<feature type="transmembrane region" description="Helical" evidence="7">
    <location>
        <begin position="56"/>
        <end position="82"/>
    </location>
</feature>
<dbReference type="InterPro" id="IPR020846">
    <property type="entry name" value="MFS_dom"/>
</dbReference>
<dbReference type="OrthoDB" id="2414439at2"/>
<gene>
    <name evidence="9" type="ORF">DFP88_1156</name>
</gene>
<keyword evidence="4 7" id="KW-0812">Transmembrane</keyword>
<feature type="transmembrane region" description="Helical" evidence="7">
    <location>
        <begin position="153"/>
        <end position="175"/>
    </location>
</feature>
<dbReference type="Gene3D" id="1.20.1720.10">
    <property type="entry name" value="Multidrug resistance protein D"/>
    <property type="match status" value="1"/>
</dbReference>
<evidence type="ECO:0000256" key="3">
    <source>
        <dbReference type="ARBA" id="ARBA00022475"/>
    </source>
</evidence>
<keyword evidence="6 7" id="KW-0472">Membrane</keyword>
<sequence length="493" mass="51142">MPSDINPEFVAPGDPPRGDKMTFTLWRTLVILLLAQFVMAVDFSILNVALPEIGTALGFSLSGIQWIVTSFALAAAGFTLFFGRLGDYVGRLRLFVTGMIALGVASLVGGLAESQSVLLAARVAQGLATAMVTPTALSLLTTSFPEGSLRDRALGMNGAIMSAGFTTGAIMSGVLLDMLSWRWLFFINVPIAIIVAIMAPMVIREPKRETRLGRANLDMPGAVLVTATVLALIYGITSLGDHGAEAVFGVEALILSAVLFMAFLFVESRAAEPLVPLAILKRRSVLVGNFSGLLAFATETSLVFLMTLYMQKVLGQSGTITGAAFAVLGFGTVMGGVFAPRVMSAIGTKGALLSGFALQGVATSALILLSLDASASMPILLVATFLGGIGNMLAIVGFMTAATSGLPNEQQGLATGLAILTQQFGITIGIPIMSAIATARMTSLGGTAGSEPELTILDGVVFAVMVNVALVALGFLGAMVLKSEEPSRGRQQP</sequence>
<evidence type="ECO:0000256" key="5">
    <source>
        <dbReference type="ARBA" id="ARBA00022989"/>
    </source>
</evidence>
<evidence type="ECO:0000256" key="7">
    <source>
        <dbReference type="SAM" id="Phobius"/>
    </source>
</evidence>
<reference evidence="9 10" key="1">
    <citation type="submission" date="2018-06" db="EMBL/GenBank/DDBJ databases">
        <title>Genomic Encyclopedia of Type Strains, Phase III (KMG-III): the genomes of soil and plant-associated and newly described type strains.</title>
        <authorList>
            <person name="Whitman W."/>
        </authorList>
    </citation>
    <scope>NUCLEOTIDE SEQUENCE [LARGE SCALE GENOMIC DNA]</scope>
    <source>
        <strain evidence="9 10">CECT 9025</strain>
    </source>
</reference>
<dbReference type="PANTHER" id="PTHR42718:SF46">
    <property type="entry name" value="BLR6921 PROTEIN"/>
    <property type="match status" value="1"/>
</dbReference>
<comment type="subcellular location">
    <subcellularLocation>
        <location evidence="1">Cell membrane</location>
        <topology evidence="1">Multi-pass membrane protein</topology>
    </subcellularLocation>
</comment>
<evidence type="ECO:0000313" key="10">
    <source>
        <dbReference type="Proteomes" id="UP000248311"/>
    </source>
</evidence>
<keyword evidence="10" id="KW-1185">Reference proteome</keyword>
<dbReference type="PANTHER" id="PTHR42718">
    <property type="entry name" value="MAJOR FACILITATOR SUPERFAMILY MULTIDRUG TRANSPORTER MFSC"/>
    <property type="match status" value="1"/>
</dbReference>
<keyword evidence="5 7" id="KW-1133">Transmembrane helix</keyword>
<comment type="caution">
    <text evidence="9">The sequence shown here is derived from an EMBL/GenBank/DDBJ whole genome shotgun (WGS) entry which is preliminary data.</text>
</comment>
<dbReference type="Proteomes" id="UP000248311">
    <property type="component" value="Unassembled WGS sequence"/>
</dbReference>
<evidence type="ECO:0000256" key="4">
    <source>
        <dbReference type="ARBA" id="ARBA00022692"/>
    </source>
</evidence>
<dbReference type="PRINTS" id="PR01036">
    <property type="entry name" value="TCRTETB"/>
</dbReference>
<dbReference type="Pfam" id="PF07690">
    <property type="entry name" value="MFS_1"/>
    <property type="match status" value="1"/>
</dbReference>
<feature type="transmembrane region" description="Helical" evidence="7">
    <location>
        <begin position="286"/>
        <end position="308"/>
    </location>
</feature>
<proteinExistence type="predicted"/>
<feature type="transmembrane region" description="Helical" evidence="7">
    <location>
        <begin position="118"/>
        <end position="141"/>
    </location>
</feature>
<evidence type="ECO:0000256" key="6">
    <source>
        <dbReference type="ARBA" id="ARBA00023136"/>
    </source>
</evidence>
<organism evidence="9 10">
    <name type="scientific">Pseudoroseicyclus aestuarii</name>
    <dbReference type="NCBI Taxonomy" id="1795041"/>
    <lineage>
        <taxon>Bacteria</taxon>
        <taxon>Pseudomonadati</taxon>
        <taxon>Pseudomonadota</taxon>
        <taxon>Alphaproteobacteria</taxon>
        <taxon>Rhodobacterales</taxon>
        <taxon>Paracoccaceae</taxon>
        <taxon>Pseudoroseicyclus</taxon>
    </lineage>
</organism>
<evidence type="ECO:0000313" key="9">
    <source>
        <dbReference type="EMBL" id="PYE80571.1"/>
    </source>
</evidence>
<feature type="transmembrane region" description="Helical" evidence="7">
    <location>
        <begin position="29"/>
        <end position="50"/>
    </location>
</feature>
<feature type="transmembrane region" description="Helical" evidence="7">
    <location>
        <begin position="215"/>
        <end position="234"/>
    </location>
</feature>
<dbReference type="InterPro" id="IPR011701">
    <property type="entry name" value="MFS"/>
</dbReference>
<dbReference type="PROSITE" id="PS50850">
    <property type="entry name" value="MFS"/>
    <property type="match status" value="1"/>
</dbReference>
<evidence type="ECO:0000256" key="2">
    <source>
        <dbReference type="ARBA" id="ARBA00022448"/>
    </source>
</evidence>
<dbReference type="SUPFAM" id="SSF103473">
    <property type="entry name" value="MFS general substrate transporter"/>
    <property type="match status" value="1"/>
</dbReference>
<feature type="transmembrane region" description="Helical" evidence="7">
    <location>
        <begin position="459"/>
        <end position="481"/>
    </location>
</feature>
<dbReference type="CDD" id="cd17321">
    <property type="entry name" value="MFS_MMR_MDR_like"/>
    <property type="match status" value="1"/>
</dbReference>
<dbReference type="AlphaFoldDB" id="A0A318SM21"/>
<dbReference type="InterPro" id="IPR036259">
    <property type="entry name" value="MFS_trans_sf"/>
</dbReference>
<accession>A0A318SM21</accession>
<feature type="transmembrane region" description="Helical" evidence="7">
    <location>
        <begin position="181"/>
        <end position="203"/>
    </location>
</feature>
<dbReference type="GO" id="GO:0022857">
    <property type="term" value="F:transmembrane transporter activity"/>
    <property type="evidence" value="ECO:0007669"/>
    <property type="project" value="InterPro"/>
</dbReference>
<feature type="transmembrane region" description="Helical" evidence="7">
    <location>
        <begin position="377"/>
        <end position="401"/>
    </location>
</feature>
<dbReference type="EMBL" id="QJTE01000015">
    <property type="protein sequence ID" value="PYE80571.1"/>
    <property type="molecule type" value="Genomic_DNA"/>
</dbReference>
<feature type="transmembrane region" description="Helical" evidence="7">
    <location>
        <begin position="246"/>
        <end position="266"/>
    </location>
</feature>
<name>A0A318SM21_9RHOB</name>
<feature type="transmembrane region" description="Helical" evidence="7">
    <location>
        <begin position="94"/>
        <end position="112"/>
    </location>
</feature>